<dbReference type="EMBL" id="CP127295">
    <property type="protein sequence ID" value="WIY04167.1"/>
    <property type="molecule type" value="Genomic_DNA"/>
</dbReference>
<comment type="similarity">
    <text evidence="1 3">Belongs to the short-chain dehydrogenases/reductases (SDR) family.</text>
</comment>
<dbReference type="EC" id="1.-.-.-" evidence="5"/>
<evidence type="ECO:0000256" key="2">
    <source>
        <dbReference type="ARBA" id="ARBA00023002"/>
    </source>
</evidence>
<reference evidence="5 6" key="1">
    <citation type="submission" date="2023-06" db="EMBL/GenBank/DDBJ databases">
        <authorList>
            <person name="Oyuntsetseg B."/>
            <person name="Kim S.B."/>
        </authorList>
    </citation>
    <scope>NUCLEOTIDE SEQUENCE [LARGE SCALE GENOMIC DNA]</scope>
    <source>
        <strain evidence="5 6">4-36</strain>
    </source>
</reference>
<organism evidence="5 6">
    <name type="scientific">Amycolatopsis mongoliensis</name>
    <dbReference type="NCBI Taxonomy" id="715475"/>
    <lineage>
        <taxon>Bacteria</taxon>
        <taxon>Bacillati</taxon>
        <taxon>Actinomycetota</taxon>
        <taxon>Actinomycetes</taxon>
        <taxon>Pseudonocardiales</taxon>
        <taxon>Pseudonocardiaceae</taxon>
        <taxon>Amycolatopsis</taxon>
    </lineage>
</organism>
<dbReference type="Pfam" id="PF00106">
    <property type="entry name" value="adh_short"/>
    <property type="match status" value="1"/>
</dbReference>
<keyword evidence="2 5" id="KW-0560">Oxidoreductase</keyword>
<dbReference type="CDD" id="cd05233">
    <property type="entry name" value="SDR_c"/>
    <property type="match status" value="1"/>
</dbReference>
<evidence type="ECO:0000313" key="5">
    <source>
        <dbReference type="EMBL" id="WIY04167.1"/>
    </source>
</evidence>
<protein>
    <submittedName>
        <fullName evidence="5">SDR family oxidoreductase</fullName>
        <ecNumber evidence="5">1.-.-.-</ecNumber>
    </submittedName>
</protein>
<dbReference type="PANTHER" id="PTHR44196">
    <property type="entry name" value="DEHYDROGENASE/REDUCTASE SDR FAMILY MEMBER 7B"/>
    <property type="match status" value="1"/>
</dbReference>
<dbReference type="FunFam" id="3.40.50.720:FF:000084">
    <property type="entry name" value="Short-chain dehydrogenase reductase"/>
    <property type="match status" value="1"/>
</dbReference>
<dbReference type="KEGG" id="amog:QRX60_10080"/>
<proteinExistence type="inferred from homology"/>
<dbReference type="PANTHER" id="PTHR44196:SF1">
    <property type="entry name" value="DEHYDROGENASE_REDUCTASE SDR FAMILY MEMBER 7B"/>
    <property type="match status" value="1"/>
</dbReference>
<feature type="domain" description="Ketoreductase" evidence="4">
    <location>
        <begin position="7"/>
        <end position="190"/>
    </location>
</feature>
<dbReference type="InterPro" id="IPR002347">
    <property type="entry name" value="SDR_fam"/>
</dbReference>
<accession>A0A9Y2JVN6</accession>
<dbReference type="GO" id="GO:0016491">
    <property type="term" value="F:oxidoreductase activity"/>
    <property type="evidence" value="ECO:0007669"/>
    <property type="project" value="UniProtKB-KW"/>
</dbReference>
<evidence type="ECO:0000256" key="3">
    <source>
        <dbReference type="RuleBase" id="RU000363"/>
    </source>
</evidence>
<dbReference type="RefSeq" id="WP_286000500.1">
    <property type="nucleotide sequence ID" value="NZ_CP127295.1"/>
</dbReference>
<dbReference type="SUPFAM" id="SSF51735">
    <property type="entry name" value="NAD(P)-binding Rossmann-fold domains"/>
    <property type="match status" value="1"/>
</dbReference>
<dbReference type="InterPro" id="IPR057326">
    <property type="entry name" value="KR_dom"/>
</dbReference>
<name>A0A9Y2JVN6_9PSEU</name>
<dbReference type="Gene3D" id="3.40.50.720">
    <property type="entry name" value="NAD(P)-binding Rossmann-like Domain"/>
    <property type="match status" value="1"/>
</dbReference>
<dbReference type="InterPro" id="IPR036291">
    <property type="entry name" value="NAD(P)-bd_dom_sf"/>
</dbReference>
<evidence type="ECO:0000259" key="4">
    <source>
        <dbReference type="SMART" id="SM00822"/>
    </source>
</evidence>
<evidence type="ECO:0000313" key="6">
    <source>
        <dbReference type="Proteomes" id="UP001239397"/>
    </source>
</evidence>
<evidence type="ECO:0000256" key="1">
    <source>
        <dbReference type="ARBA" id="ARBA00006484"/>
    </source>
</evidence>
<sequence length="272" mass="28777">MKQFAGKVVVVTGAGSGIGRALSLEFARRGARVALSDVNAANAEETAQLAGDNARAYVLDVADRAAVLAHADEVAEEFGRVNVIVNNAGVALGATVEEMTFEDYDWLMGVNLGGVVNGTKAFLPHLIASGDGHVVNISSVFGFVGVPTQSAYNAAKFAVRGFTEALREEMLIARHPVAVSCVHPGGIKTNIVRNARSIADDREKAAQGFERIAMTTPEKAAQTILRGIEHKCARILIGPDAYVIDAIPRVLGSAYQRPLALLARLGLKQMES</sequence>
<dbReference type="PRINTS" id="PR00080">
    <property type="entry name" value="SDRFAMILY"/>
</dbReference>
<dbReference type="AlphaFoldDB" id="A0A9Y2JVN6"/>
<dbReference type="PROSITE" id="PS00061">
    <property type="entry name" value="ADH_SHORT"/>
    <property type="match status" value="1"/>
</dbReference>
<dbReference type="PRINTS" id="PR00081">
    <property type="entry name" value="GDHRDH"/>
</dbReference>
<gene>
    <name evidence="5" type="ORF">QRX60_10080</name>
</gene>
<dbReference type="GO" id="GO:0016020">
    <property type="term" value="C:membrane"/>
    <property type="evidence" value="ECO:0007669"/>
    <property type="project" value="TreeGrafter"/>
</dbReference>
<dbReference type="SMART" id="SM00822">
    <property type="entry name" value="PKS_KR"/>
    <property type="match status" value="1"/>
</dbReference>
<dbReference type="Proteomes" id="UP001239397">
    <property type="component" value="Chromosome"/>
</dbReference>
<keyword evidence="6" id="KW-1185">Reference proteome</keyword>
<dbReference type="InterPro" id="IPR020904">
    <property type="entry name" value="Sc_DH/Rdtase_CS"/>
</dbReference>